<dbReference type="Pfam" id="PF00883">
    <property type="entry name" value="Peptidase_M17"/>
    <property type="match status" value="1"/>
</dbReference>
<dbReference type="PANTHER" id="PTHR11963">
    <property type="entry name" value="LEUCINE AMINOPEPTIDASE-RELATED"/>
    <property type="match status" value="1"/>
</dbReference>
<dbReference type="EC" id="3.4.11.5" evidence="5"/>
<evidence type="ECO:0000256" key="1">
    <source>
        <dbReference type="ARBA" id="ARBA00000135"/>
    </source>
</evidence>
<evidence type="ECO:0000256" key="15">
    <source>
        <dbReference type="ARBA" id="ARBA00031564"/>
    </source>
</evidence>
<evidence type="ECO:0000256" key="13">
    <source>
        <dbReference type="ARBA" id="ARBA00030930"/>
    </source>
</evidence>
<dbReference type="GO" id="GO:0005737">
    <property type="term" value="C:cytoplasm"/>
    <property type="evidence" value="ECO:0007669"/>
    <property type="project" value="InterPro"/>
</dbReference>
<feature type="domain" description="Cytosol aminopeptidase" evidence="20">
    <location>
        <begin position="370"/>
        <end position="377"/>
    </location>
</feature>
<sequence>MRLTTLPKEGIQIKNSVNREFIFLGKMKGLVLGVYTRKTDHGGEIAELTDSFKDVDQKCKGKLTSMLQSTGPFCKSVNHKLLWVSMLKECQINIDFDCISVVDLGSKETKVNPIEGRDEKAERVRCAIANGVRALRSSSDFENIYLDPCDSPRSAAEASNLSLYTYDTLKAESSKRPKSLLHLYKYAEITNEDVTNFNEGAQVAVCQNFSRRLMETPANYMTPSHFVSTVIDEFKGSDVKLIVREEEWIKEKGMGSFLSVARGSDEKPKFLELHYEGAPGLDKCIAFVGKGITFDSGGISIKPSLDMDKMRADMGGAACVVSTILGASLLKLKVNVKGFIPLCENMPSGKATKPGDVVVAMNGKTIQVDNTDAEGRLILADGLCYAQQFKPMAVLDIATLTGAIGIALGSGATGVFSTDDNLWNTLQKAGSKTGDRVWRMPLFKLYKKGITKSCRLADVNNLGASRKAGSCTAAAFLHEFIEPDMKWLHLDIAGVMEDADEAPYGCKGMSGRPTRTVVQFLKELEGSDVKPRTL</sequence>
<dbReference type="InterPro" id="IPR043472">
    <property type="entry name" value="Macro_dom-like"/>
</dbReference>
<evidence type="ECO:0000256" key="16">
    <source>
        <dbReference type="ARBA" id="ARBA00033172"/>
    </source>
</evidence>
<keyword evidence="9" id="KW-0378">Hydrolase</keyword>
<evidence type="ECO:0000256" key="3">
    <source>
        <dbReference type="ARBA" id="ARBA00009528"/>
    </source>
</evidence>
<comment type="catalytic activity">
    <reaction evidence="10">
        <text>an S-substituted L-cysteinylglycine + H2O = an S-substituted L-cysteine + glycine</text>
        <dbReference type="Rhea" id="RHEA:60444"/>
        <dbReference type="ChEBI" id="CHEBI:15377"/>
        <dbReference type="ChEBI" id="CHEBI:57305"/>
        <dbReference type="ChEBI" id="CHEBI:58717"/>
        <dbReference type="ChEBI" id="CHEBI:143103"/>
        <dbReference type="EC" id="3.4.13.23"/>
    </reaction>
    <physiologicalReaction direction="left-to-right" evidence="10">
        <dbReference type="Rhea" id="RHEA:60445"/>
    </physiologicalReaction>
</comment>
<evidence type="ECO:0000256" key="11">
    <source>
        <dbReference type="ARBA" id="ARBA00023625"/>
    </source>
</evidence>
<dbReference type="SUPFAM" id="SSF52949">
    <property type="entry name" value="Macro domain-like"/>
    <property type="match status" value="1"/>
</dbReference>
<reference evidence="21 22" key="1">
    <citation type="journal article" date="2022" name="Nat. Ecol. Evol.">
        <title>A masculinizing supergene underlies an exaggerated male reproductive morph in a spider.</title>
        <authorList>
            <person name="Hendrickx F."/>
            <person name="De Corte Z."/>
            <person name="Sonet G."/>
            <person name="Van Belleghem S.M."/>
            <person name="Kostlbacher S."/>
            <person name="Vangestel C."/>
        </authorList>
    </citation>
    <scope>NUCLEOTIDE SEQUENCE [LARGE SCALE GENOMIC DNA]</scope>
    <source>
        <strain evidence="21">W744_W776</strain>
    </source>
</reference>
<evidence type="ECO:0000259" key="20">
    <source>
        <dbReference type="PROSITE" id="PS00631"/>
    </source>
</evidence>
<dbReference type="GO" id="GO:0070006">
    <property type="term" value="F:metalloaminopeptidase activity"/>
    <property type="evidence" value="ECO:0007669"/>
    <property type="project" value="InterPro"/>
</dbReference>
<evidence type="ECO:0000256" key="6">
    <source>
        <dbReference type="ARBA" id="ARBA00014190"/>
    </source>
</evidence>
<evidence type="ECO:0000256" key="19">
    <source>
        <dbReference type="ARBA" id="ARBA00049107"/>
    </source>
</evidence>
<comment type="catalytic activity">
    <reaction evidence="2">
        <text>Release of N-terminal proline from a peptide.</text>
        <dbReference type="EC" id="3.4.11.5"/>
    </reaction>
</comment>
<keyword evidence="8" id="KW-0645">Protease</keyword>
<evidence type="ECO:0000256" key="10">
    <source>
        <dbReference type="ARBA" id="ARBA00023511"/>
    </source>
</evidence>
<organism evidence="21 22">
    <name type="scientific">Oedothorax gibbosus</name>
    <dbReference type="NCBI Taxonomy" id="931172"/>
    <lineage>
        <taxon>Eukaryota</taxon>
        <taxon>Metazoa</taxon>
        <taxon>Ecdysozoa</taxon>
        <taxon>Arthropoda</taxon>
        <taxon>Chelicerata</taxon>
        <taxon>Arachnida</taxon>
        <taxon>Araneae</taxon>
        <taxon>Araneomorphae</taxon>
        <taxon>Entelegynae</taxon>
        <taxon>Araneoidea</taxon>
        <taxon>Linyphiidae</taxon>
        <taxon>Erigoninae</taxon>
        <taxon>Oedothorax</taxon>
    </lineage>
</organism>
<dbReference type="HAMAP" id="MF_00181">
    <property type="entry name" value="Cytosol_peptidase_M17"/>
    <property type="match status" value="1"/>
</dbReference>
<evidence type="ECO:0000256" key="8">
    <source>
        <dbReference type="ARBA" id="ARBA00022670"/>
    </source>
</evidence>
<evidence type="ECO:0000256" key="12">
    <source>
        <dbReference type="ARBA" id="ARBA00029605"/>
    </source>
</evidence>
<comment type="catalytic activity">
    <reaction evidence="18">
        <text>S-benzyl-L-cysteinylglycine + H2O = S-benzyl-L-cysteine + glycine</text>
        <dbReference type="Rhea" id="RHEA:62568"/>
        <dbReference type="ChEBI" id="CHEBI:15377"/>
        <dbReference type="ChEBI" id="CHEBI:57305"/>
        <dbReference type="ChEBI" id="CHEBI:145802"/>
        <dbReference type="ChEBI" id="CHEBI:145803"/>
    </reaction>
    <physiologicalReaction direction="left-to-right" evidence="18">
        <dbReference type="Rhea" id="RHEA:62569"/>
    </physiologicalReaction>
</comment>
<accession>A0AAV6VL33</accession>
<evidence type="ECO:0000256" key="9">
    <source>
        <dbReference type="ARBA" id="ARBA00022801"/>
    </source>
</evidence>
<comment type="similarity">
    <text evidence="3">Belongs to the peptidase M17 family.</text>
</comment>
<gene>
    <name evidence="21" type="ORF">JTE90_014165</name>
</gene>
<dbReference type="Gene3D" id="3.40.220.10">
    <property type="entry name" value="Leucine Aminopeptidase, subunit E, domain 1"/>
    <property type="match status" value="1"/>
</dbReference>
<dbReference type="InterPro" id="IPR008283">
    <property type="entry name" value="Peptidase_M17_N"/>
</dbReference>
<dbReference type="PRINTS" id="PR00481">
    <property type="entry name" value="LAMNOPPTDASE"/>
</dbReference>
<name>A0AAV6VL33_9ARAC</name>
<comment type="caution">
    <text evidence="21">The sequence shown here is derived from an EMBL/GenBank/DDBJ whole genome shotgun (WGS) entry which is preliminary data.</text>
</comment>
<evidence type="ECO:0000313" key="22">
    <source>
        <dbReference type="Proteomes" id="UP000827092"/>
    </source>
</evidence>
<evidence type="ECO:0000256" key="18">
    <source>
        <dbReference type="ARBA" id="ARBA00047881"/>
    </source>
</evidence>
<protein>
    <recommendedName>
        <fullName evidence="6">Cytosol aminopeptidase</fullName>
        <ecNumber evidence="4">3.4.11.1</ecNumber>
        <ecNumber evidence="5">3.4.11.5</ecNumber>
        <ecNumber evidence="11">3.4.13.23</ecNumber>
    </recommendedName>
    <alternativeName>
        <fullName evidence="14">Cysteinylglycine-S-conjugate dipeptidase</fullName>
    </alternativeName>
    <alternativeName>
        <fullName evidence="15">Leucine aminopeptidase 3</fullName>
    </alternativeName>
    <alternativeName>
        <fullName evidence="16">Leucyl aminopeptidase</fullName>
    </alternativeName>
    <alternativeName>
        <fullName evidence="13">Proline aminopeptidase</fullName>
    </alternativeName>
    <alternativeName>
        <fullName evidence="12">Prolyl aminopeptidase</fullName>
    </alternativeName>
</protein>
<dbReference type="PROSITE" id="PS00631">
    <property type="entry name" value="CYTOSOL_AP"/>
    <property type="match status" value="1"/>
</dbReference>
<dbReference type="CDD" id="cd00433">
    <property type="entry name" value="Peptidase_M17"/>
    <property type="match status" value="1"/>
</dbReference>
<dbReference type="Gene3D" id="3.40.630.10">
    <property type="entry name" value="Zn peptidases"/>
    <property type="match status" value="1"/>
</dbReference>
<proteinExistence type="inferred from homology"/>
<comment type="catalytic activity">
    <reaction evidence="19">
        <text>L-cysteinylglycine + H2O = L-cysteine + glycine</text>
        <dbReference type="Rhea" id="RHEA:28783"/>
        <dbReference type="ChEBI" id="CHEBI:15377"/>
        <dbReference type="ChEBI" id="CHEBI:35235"/>
        <dbReference type="ChEBI" id="CHEBI:57305"/>
        <dbReference type="ChEBI" id="CHEBI:61694"/>
    </reaction>
    <physiologicalReaction direction="left-to-right" evidence="19">
        <dbReference type="Rhea" id="RHEA:28784"/>
    </physiologicalReaction>
</comment>
<dbReference type="InterPro" id="IPR011356">
    <property type="entry name" value="Leucine_aapep/pepB"/>
</dbReference>
<evidence type="ECO:0000256" key="4">
    <source>
        <dbReference type="ARBA" id="ARBA00012565"/>
    </source>
</evidence>
<evidence type="ECO:0000313" key="21">
    <source>
        <dbReference type="EMBL" id="KAG8196607.1"/>
    </source>
</evidence>
<dbReference type="InterPro" id="IPR023042">
    <property type="entry name" value="Peptidase_M17_leu_NH2_pept"/>
</dbReference>
<dbReference type="SUPFAM" id="SSF53187">
    <property type="entry name" value="Zn-dependent exopeptidases"/>
    <property type="match status" value="1"/>
</dbReference>
<dbReference type="GO" id="GO:0030145">
    <property type="term" value="F:manganese ion binding"/>
    <property type="evidence" value="ECO:0007669"/>
    <property type="project" value="InterPro"/>
</dbReference>
<evidence type="ECO:0000256" key="17">
    <source>
        <dbReference type="ARBA" id="ARBA00045966"/>
    </source>
</evidence>
<evidence type="ECO:0000256" key="14">
    <source>
        <dbReference type="ARBA" id="ARBA00030997"/>
    </source>
</evidence>
<dbReference type="Pfam" id="PF02789">
    <property type="entry name" value="Peptidase_M17_N"/>
    <property type="match status" value="1"/>
</dbReference>
<keyword evidence="7" id="KW-0031">Aminopeptidase</keyword>
<evidence type="ECO:0000256" key="5">
    <source>
        <dbReference type="ARBA" id="ARBA00012568"/>
    </source>
</evidence>
<dbReference type="InterPro" id="IPR000819">
    <property type="entry name" value="Peptidase_M17_C"/>
</dbReference>
<keyword evidence="22" id="KW-1185">Reference proteome</keyword>
<dbReference type="EC" id="3.4.11.1" evidence="4"/>
<dbReference type="EC" id="3.4.13.23" evidence="11"/>
<evidence type="ECO:0000256" key="7">
    <source>
        <dbReference type="ARBA" id="ARBA00022438"/>
    </source>
</evidence>
<dbReference type="EMBL" id="JAFNEN010000067">
    <property type="protein sequence ID" value="KAG8196607.1"/>
    <property type="molecule type" value="Genomic_DNA"/>
</dbReference>
<comment type="function">
    <text evidence="17">Cytosolic metallopeptidase that catalyzes the removal of unsubstituted N-terminal hydrophobic amino acids from various peptides. The presence of Zn(2+) ions is essential for the peptidase activity, and the association with other cofactors can modulate the substrate spectificity of the enzyme. For instance, in the presence of Mn(2+), it displays a specific Cys-Gly hydrolyzing activity of Cys-Gly-S-conjugates. Involved in the metabolism of glutathione and in the degradation of glutathione S-conjugates, which may play a role in the control of the cell redox status.</text>
</comment>
<dbReference type="AlphaFoldDB" id="A0AAV6VL33"/>
<evidence type="ECO:0000256" key="2">
    <source>
        <dbReference type="ARBA" id="ARBA00001585"/>
    </source>
</evidence>
<dbReference type="PANTHER" id="PTHR11963:SF23">
    <property type="entry name" value="CYTOSOL AMINOPEPTIDASE"/>
    <property type="match status" value="1"/>
</dbReference>
<dbReference type="Proteomes" id="UP000827092">
    <property type="component" value="Unassembled WGS sequence"/>
</dbReference>
<comment type="catalytic activity">
    <reaction evidence="1">
        <text>Release of an N-terminal amino acid, Xaa-|-Yaa-, in which Xaa is preferably Leu, but may be other amino acids including Pro although not Arg or Lys, and Yaa may be Pro. Amino acid amides and methyl esters are also readily hydrolyzed, but rates on arylamides are exceedingly low.</text>
        <dbReference type="EC" id="3.4.11.1"/>
    </reaction>
</comment>
<dbReference type="GO" id="GO:0006508">
    <property type="term" value="P:proteolysis"/>
    <property type="evidence" value="ECO:0007669"/>
    <property type="project" value="UniProtKB-KW"/>
</dbReference>